<evidence type="ECO:0000313" key="2">
    <source>
        <dbReference type="Proteomes" id="UP000241854"/>
    </source>
</evidence>
<dbReference type="AlphaFoldDB" id="A0A2R4P133"/>
<gene>
    <name evidence="1" type="ORF">CCS77_1322</name>
</gene>
<accession>A0A2R4P133</accession>
<name>A0A2R4P133_9BACT</name>
<evidence type="ECO:0000313" key="1">
    <source>
        <dbReference type="EMBL" id="AVX44383.1"/>
    </source>
</evidence>
<proteinExistence type="predicted"/>
<dbReference type="EMBL" id="CP021642">
    <property type="protein sequence ID" value="AVX44383.1"/>
    <property type="molecule type" value="Genomic_DNA"/>
</dbReference>
<dbReference type="Proteomes" id="UP000241854">
    <property type="component" value="Chromosome"/>
</dbReference>
<sequence>MLKFGKIIHFSNKNVAEKEQKSIFKFYAAAFCYNVTKFLTKRVTLHE</sequence>
<protein>
    <recommendedName>
        <fullName evidence="3">Transposase</fullName>
    </recommendedName>
</protein>
<organism evidence="1 2">
    <name type="scientific">Campylobacter concisus</name>
    <dbReference type="NCBI Taxonomy" id="199"/>
    <lineage>
        <taxon>Bacteria</taxon>
        <taxon>Pseudomonadati</taxon>
        <taxon>Campylobacterota</taxon>
        <taxon>Epsilonproteobacteria</taxon>
        <taxon>Campylobacterales</taxon>
        <taxon>Campylobacteraceae</taxon>
        <taxon>Campylobacter</taxon>
    </lineage>
</organism>
<evidence type="ECO:0008006" key="3">
    <source>
        <dbReference type="Google" id="ProtNLM"/>
    </source>
</evidence>
<reference evidence="1 2" key="1">
    <citation type="journal article" date="2018" name="Emerg. Microbes Infect.">
        <title>Genomic analysis of oral Campylobacter concisus strains identified a potential bacterial molecular marker associated with active Crohn's disease.</title>
        <authorList>
            <person name="Liu F."/>
            <person name="Ma R."/>
            <person name="Tay C.Y.A."/>
            <person name="Octavia S."/>
            <person name="Lan R."/>
            <person name="Chung H.K.L."/>
            <person name="Riordan S.M."/>
            <person name="Grimm M.C."/>
            <person name="Leong R.W."/>
            <person name="Tanaka M.M."/>
            <person name="Connor S."/>
            <person name="Zhang L."/>
        </authorList>
    </citation>
    <scope>NUCLEOTIDE SEQUENCE [LARGE SCALE GENOMIC DNA]</scope>
    <source>
        <strain evidence="1 2">P2CDO4</strain>
    </source>
</reference>